<sequence length="256" mass="27986">MVLRIVGEQEWVEAAKSFDATGQEHFYDKQHGTSGNATQKLRWDAVGALDVQSNDTSGSSSGVSTEATSFRFCLFASKALLHFRYLTSLSLRGCRLTDSSIRDYLRESRSRTSHLVETKGGSVLRHLQVLLLSDNFFTSVELVSQFVETLVRSPTADDCNSGITTHASKTVASCSSLTFLQIRGEKTSMAVPNNSSSSSSPVTDSLLVESARKVEGVYGGDYRHLLVCRFRSLIALDDLVVSDSEKYRAHLADGGL</sequence>
<organism evidence="1 2">
    <name type="scientific">Bodo saltans</name>
    <name type="common">Flagellated protozoan</name>
    <dbReference type="NCBI Taxonomy" id="75058"/>
    <lineage>
        <taxon>Eukaryota</taxon>
        <taxon>Discoba</taxon>
        <taxon>Euglenozoa</taxon>
        <taxon>Kinetoplastea</taxon>
        <taxon>Metakinetoplastina</taxon>
        <taxon>Eubodonida</taxon>
        <taxon>Bodonidae</taxon>
        <taxon>Bodo</taxon>
    </lineage>
</organism>
<dbReference type="AlphaFoldDB" id="A0A0S4J8W2"/>
<dbReference type="SUPFAM" id="SSF52047">
    <property type="entry name" value="RNI-like"/>
    <property type="match status" value="1"/>
</dbReference>
<gene>
    <name evidence="1" type="ORF">BSAL_00940</name>
</gene>
<accession>A0A0S4J8W2</accession>
<feature type="non-terminal residue" evidence="1">
    <location>
        <position position="256"/>
    </location>
</feature>
<reference evidence="2" key="1">
    <citation type="submission" date="2015-09" db="EMBL/GenBank/DDBJ databases">
        <authorList>
            <consortium name="Pathogen Informatics"/>
        </authorList>
    </citation>
    <scope>NUCLEOTIDE SEQUENCE [LARGE SCALE GENOMIC DNA]</scope>
    <source>
        <strain evidence="2">Lake Konstanz</strain>
    </source>
</reference>
<dbReference type="Gene3D" id="3.80.10.10">
    <property type="entry name" value="Ribonuclease Inhibitor"/>
    <property type="match status" value="1"/>
</dbReference>
<dbReference type="EMBL" id="CYKH01001418">
    <property type="protein sequence ID" value="CUG86966.1"/>
    <property type="molecule type" value="Genomic_DNA"/>
</dbReference>
<evidence type="ECO:0000313" key="1">
    <source>
        <dbReference type="EMBL" id="CUG86966.1"/>
    </source>
</evidence>
<name>A0A0S4J8W2_BODSA</name>
<proteinExistence type="predicted"/>
<dbReference type="VEuPathDB" id="TriTrypDB:BSAL_00940"/>
<dbReference type="Proteomes" id="UP000051952">
    <property type="component" value="Unassembled WGS sequence"/>
</dbReference>
<evidence type="ECO:0000313" key="2">
    <source>
        <dbReference type="Proteomes" id="UP000051952"/>
    </source>
</evidence>
<dbReference type="InterPro" id="IPR032675">
    <property type="entry name" value="LRR_dom_sf"/>
</dbReference>
<protein>
    <submittedName>
        <fullName evidence="1">Uncharacterized protein</fullName>
    </submittedName>
</protein>
<keyword evidence="2" id="KW-1185">Reference proteome</keyword>